<organism evidence="2 3">
    <name type="scientific">Candidatus Doudnabacteria bacterium RIFCSPHIGHO2_01_FULL_46_24</name>
    <dbReference type="NCBI Taxonomy" id="1817825"/>
    <lineage>
        <taxon>Bacteria</taxon>
        <taxon>Candidatus Doudnaibacteriota</taxon>
    </lineage>
</organism>
<dbReference type="AlphaFoldDB" id="A0A1F5NX39"/>
<dbReference type="InterPro" id="IPR002831">
    <property type="entry name" value="Tscrpt_reg_TrmB_N"/>
</dbReference>
<dbReference type="STRING" id="1817825.A2720_03600"/>
<proteinExistence type="predicted"/>
<sequence>MTDRKIVTQLIKFGFTVPQAKLYLAGLKLGPELMARLSRQSSVRRTTAYYIMKELMRRGFFSMRKVGKRSYYIATNGKELFKMIRRREKLIKKLLPLLNKLK</sequence>
<reference evidence="2 3" key="1">
    <citation type="journal article" date="2016" name="Nat. Commun.">
        <title>Thousands of microbial genomes shed light on interconnected biogeochemical processes in an aquifer system.</title>
        <authorList>
            <person name="Anantharaman K."/>
            <person name="Brown C.T."/>
            <person name="Hug L.A."/>
            <person name="Sharon I."/>
            <person name="Castelle C.J."/>
            <person name="Probst A.J."/>
            <person name="Thomas B.C."/>
            <person name="Singh A."/>
            <person name="Wilkins M.J."/>
            <person name="Karaoz U."/>
            <person name="Brodie E.L."/>
            <person name="Williams K.H."/>
            <person name="Hubbard S.S."/>
            <person name="Banfield J.F."/>
        </authorList>
    </citation>
    <scope>NUCLEOTIDE SEQUENCE [LARGE SCALE GENOMIC DNA]</scope>
</reference>
<dbReference type="InterPro" id="IPR036390">
    <property type="entry name" value="WH_DNA-bd_sf"/>
</dbReference>
<dbReference type="SUPFAM" id="SSF46785">
    <property type="entry name" value="Winged helix' DNA-binding domain"/>
    <property type="match status" value="1"/>
</dbReference>
<dbReference type="Gene3D" id="1.10.10.10">
    <property type="entry name" value="Winged helix-like DNA-binding domain superfamily/Winged helix DNA-binding domain"/>
    <property type="match status" value="1"/>
</dbReference>
<protein>
    <recommendedName>
        <fullName evidence="1">Transcription regulator TrmB N-terminal domain-containing protein</fullName>
    </recommendedName>
</protein>
<name>A0A1F5NX39_9BACT</name>
<evidence type="ECO:0000313" key="3">
    <source>
        <dbReference type="Proteomes" id="UP000178892"/>
    </source>
</evidence>
<dbReference type="Proteomes" id="UP000178892">
    <property type="component" value="Unassembled WGS sequence"/>
</dbReference>
<evidence type="ECO:0000259" key="1">
    <source>
        <dbReference type="Pfam" id="PF01978"/>
    </source>
</evidence>
<evidence type="ECO:0000313" key="2">
    <source>
        <dbReference type="EMBL" id="OGE81890.1"/>
    </source>
</evidence>
<comment type="caution">
    <text evidence="2">The sequence shown here is derived from an EMBL/GenBank/DDBJ whole genome shotgun (WGS) entry which is preliminary data.</text>
</comment>
<dbReference type="EMBL" id="MFEL01000002">
    <property type="protein sequence ID" value="OGE81890.1"/>
    <property type="molecule type" value="Genomic_DNA"/>
</dbReference>
<gene>
    <name evidence="2" type="ORF">A2720_03600</name>
</gene>
<dbReference type="InterPro" id="IPR036388">
    <property type="entry name" value="WH-like_DNA-bd_sf"/>
</dbReference>
<dbReference type="Pfam" id="PF01978">
    <property type="entry name" value="TrmB"/>
    <property type="match status" value="1"/>
</dbReference>
<feature type="domain" description="Transcription regulator TrmB N-terminal" evidence="1">
    <location>
        <begin position="12"/>
        <end position="72"/>
    </location>
</feature>
<accession>A0A1F5NX39</accession>